<keyword evidence="5" id="KW-0680">Restriction system</keyword>
<comment type="caution">
    <text evidence="8">The sequence shown here is derived from an EMBL/GenBank/DDBJ whole genome shotgun (WGS) entry which is preliminary data.</text>
</comment>
<dbReference type="SUPFAM" id="SSF53335">
    <property type="entry name" value="S-adenosyl-L-methionine-dependent methyltransferases"/>
    <property type="match status" value="1"/>
</dbReference>
<dbReference type="GO" id="GO:0009307">
    <property type="term" value="P:DNA restriction-modification system"/>
    <property type="evidence" value="ECO:0007669"/>
    <property type="project" value="UniProtKB-KW"/>
</dbReference>
<keyword evidence="3 6" id="KW-0808">Transferase</keyword>
<keyword evidence="2 6" id="KW-0489">Methyltransferase</keyword>
<dbReference type="EMBL" id="VYDO01000115">
    <property type="protein sequence ID" value="MYG38055.1"/>
    <property type="molecule type" value="Genomic_DNA"/>
</dbReference>
<evidence type="ECO:0000256" key="7">
    <source>
        <dbReference type="RuleBase" id="RU000416"/>
    </source>
</evidence>
<dbReference type="AlphaFoldDB" id="A0A6B1F8I5"/>
<dbReference type="GO" id="GO:0044027">
    <property type="term" value="P:negative regulation of gene expression via chromosomal CpG island methylation"/>
    <property type="evidence" value="ECO:0007669"/>
    <property type="project" value="TreeGrafter"/>
</dbReference>
<dbReference type="NCBIfam" id="TIGR00675">
    <property type="entry name" value="dcm"/>
    <property type="match status" value="1"/>
</dbReference>
<evidence type="ECO:0000256" key="6">
    <source>
        <dbReference type="PROSITE-ProRule" id="PRU01016"/>
    </source>
</evidence>
<dbReference type="PANTHER" id="PTHR10629">
    <property type="entry name" value="CYTOSINE-SPECIFIC METHYLTRANSFERASE"/>
    <property type="match status" value="1"/>
</dbReference>
<dbReference type="GO" id="GO:0003677">
    <property type="term" value="F:DNA binding"/>
    <property type="evidence" value="ECO:0007669"/>
    <property type="project" value="TreeGrafter"/>
</dbReference>
<dbReference type="GO" id="GO:0032259">
    <property type="term" value="P:methylation"/>
    <property type="evidence" value="ECO:0007669"/>
    <property type="project" value="UniProtKB-KW"/>
</dbReference>
<dbReference type="InterPro" id="IPR050390">
    <property type="entry name" value="C5-Methyltransferase"/>
</dbReference>
<dbReference type="Pfam" id="PF00145">
    <property type="entry name" value="DNA_methylase"/>
    <property type="match status" value="1"/>
</dbReference>
<evidence type="ECO:0000313" key="8">
    <source>
        <dbReference type="EMBL" id="MYG38055.1"/>
    </source>
</evidence>
<name>A0A6B1F8I5_9SYNE</name>
<dbReference type="PANTHER" id="PTHR10629:SF52">
    <property type="entry name" value="DNA (CYTOSINE-5)-METHYLTRANSFERASE 1"/>
    <property type="match status" value="1"/>
</dbReference>
<evidence type="ECO:0000256" key="4">
    <source>
        <dbReference type="ARBA" id="ARBA00022691"/>
    </source>
</evidence>
<dbReference type="PROSITE" id="PS51679">
    <property type="entry name" value="SAM_MT_C5"/>
    <property type="match status" value="1"/>
</dbReference>
<dbReference type="EC" id="2.1.1.37" evidence="1"/>
<accession>A0A6B1F8I5</accession>
<protein>
    <recommendedName>
        <fullName evidence="1">DNA (cytosine-5-)-methyltransferase</fullName>
        <ecNumber evidence="1">2.1.1.37</ecNumber>
    </recommendedName>
</protein>
<proteinExistence type="inferred from homology"/>
<feature type="active site" evidence="6">
    <location>
        <position position="89"/>
    </location>
</feature>
<dbReference type="InterPro" id="IPR029063">
    <property type="entry name" value="SAM-dependent_MTases_sf"/>
</dbReference>
<dbReference type="PRINTS" id="PR00105">
    <property type="entry name" value="C5METTRFRASE"/>
</dbReference>
<reference evidence="8" key="1">
    <citation type="submission" date="2019-09" db="EMBL/GenBank/DDBJ databases">
        <title>Characterisation of the sponge microbiome using genome-centric metagenomics.</title>
        <authorList>
            <person name="Engelberts J.P."/>
            <person name="Robbins S.J."/>
            <person name="De Goeij J.M."/>
            <person name="Aranda M."/>
            <person name="Bell S.C."/>
            <person name="Webster N.S."/>
        </authorList>
    </citation>
    <scope>NUCLEOTIDE SEQUENCE</scope>
    <source>
        <strain evidence="8">SB0676_bin_10</strain>
    </source>
</reference>
<dbReference type="GO" id="GO:0003886">
    <property type="term" value="F:DNA (cytosine-5-)-methyltransferase activity"/>
    <property type="evidence" value="ECO:0007669"/>
    <property type="project" value="UniProtKB-EC"/>
</dbReference>
<keyword evidence="4 6" id="KW-0949">S-adenosyl-L-methionine</keyword>
<evidence type="ECO:0000256" key="3">
    <source>
        <dbReference type="ARBA" id="ARBA00022679"/>
    </source>
</evidence>
<sequence length="345" mass="37768">MANALAAKNNLALSLFSGAGGMDVGVDSAGFRTICAVELDPHGAETLRHNASGKRVLQVDVRSLDTEQTGELLGIPAGGLALLHGGPPCQPFSQIGKRKGINDPRGLLAFEIVRFASALRPIAIIMEQVPRFLNHEVAYILSDRLSKLGYELHIAILNAVNYHVPQDRKRAILVGVPKGTRYIFPMRTHIWDVTVGDVLQDLPAAAAPPDPPAVANHVDITPPRDRERISYVLEGGWLSKSKAPLEIVQRLTPKDSTKFRRLDRSKPSLTLRCGETPYHPVENRYLTPREAARIQGFPDSYVFTGPIRRRTGIVPNLDQHRQVANAVPPPLARAVAQSVRTSLCL</sequence>
<dbReference type="Gene3D" id="3.40.50.150">
    <property type="entry name" value="Vaccinia Virus protein VP39"/>
    <property type="match status" value="1"/>
</dbReference>
<dbReference type="Gene3D" id="3.90.120.10">
    <property type="entry name" value="DNA Methylase, subunit A, domain 2"/>
    <property type="match status" value="1"/>
</dbReference>
<gene>
    <name evidence="8" type="ORF">F4162_03420</name>
</gene>
<organism evidence="8">
    <name type="scientific">Synechococcus sp. SB0676_bin_10</name>
    <dbReference type="NCBI Taxonomy" id="2604869"/>
    <lineage>
        <taxon>Bacteria</taxon>
        <taxon>Bacillati</taxon>
        <taxon>Cyanobacteriota</taxon>
        <taxon>Cyanophyceae</taxon>
        <taxon>Synechococcales</taxon>
        <taxon>Synechococcaceae</taxon>
        <taxon>Synechococcus</taxon>
    </lineage>
</organism>
<comment type="similarity">
    <text evidence="6 7">Belongs to the class I-like SAM-binding methyltransferase superfamily. C5-methyltransferase family.</text>
</comment>
<evidence type="ECO:0000256" key="5">
    <source>
        <dbReference type="ARBA" id="ARBA00022747"/>
    </source>
</evidence>
<evidence type="ECO:0000256" key="1">
    <source>
        <dbReference type="ARBA" id="ARBA00011975"/>
    </source>
</evidence>
<dbReference type="InterPro" id="IPR001525">
    <property type="entry name" value="C5_MeTfrase"/>
</dbReference>
<evidence type="ECO:0000256" key="2">
    <source>
        <dbReference type="ARBA" id="ARBA00022603"/>
    </source>
</evidence>